<keyword evidence="3" id="KW-1185">Reference proteome</keyword>
<proteinExistence type="predicted"/>
<dbReference type="RefSeq" id="WP_089252020.1">
    <property type="nucleotide sequence ID" value="NZ_FZOW01000024.1"/>
</dbReference>
<dbReference type="Pfam" id="PF08882">
    <property type="entry name" value="Acetone_carb_G"/>
    <property type="match status" value="1"/>
</dbReference>
<sequence>MLSNINPVGSCEGYEREIPYLYLYRRELPASGGHGQFRGGATFTAAVTGHHTDENYISSGGLFQSVTQGIALAGAPPAPGGVMWHATDTKVLDEMAAGRVPADTEQVKTLAPHGAPPPPKKFDNRLLPGDIFATMSSAGAGYGDPVLRDPELVLGDERAGRLLAGEATSVYGVVITDGAVDEEKTSQTREAMLRDRLGRAVQPHRVRTGKVDESAVTTKVLATVLIGENNGNSVFGCAHCRETLSDSDISYRHGSAIVEVSLDTLGPLFSDPVTQTGVDLKARTYLCPSCGIALDTEVVVPNDPIVDDVVLSNA</sequence>
<evidence type="ECO:0000259" key="1">
    <source>
        <dbReference type="Pfam" id="PF02538"/>
    </source>
</evidence>
<dbReference type="Proteomes" id="UP000198327">
    <property type="component" value="Unassembled WGS sequence"/>
</dbReference>
<protein>
    <submittedName>
        <fullName evidence="2">N-methylhydantoinase B</fullName>
    </submittedName>
</protein>
<dbReference type="InterPro" id="IPR016750">
    <property type="entry name" value="Aceto_COase_bsu/gsu"/>
</dbReference>
<dbReference type="EMBL" id="FZOW01000024">
    <property type="protein sequence ID" value="SNT47443.1"/>
    <property type="molecule type" value="Genomic_DNA"/>
</dbReference>
<dbReference type="InterPro" id="IPR003692">
    <property type="entry name" value="Hydantoinase_B"/>
</dbReference>
<dbReference type="AlphaFoldDB" id="A0A239MYY8"/>
<name>A0A239MYY8_9NOCA</name>
<organism evidence="2 3">
    <name type="scientific">Rhodococcoides kyotonense</name>
    <dbReference type="NCBI Taxonomy" id="398843"/>
    <lineage>
        <taxon>Bacteria</taxon>
        <taxon>Bacillati</taxon>
        <taxon>Actinomycetota</taxon>
        <taxon>Actinomycetes</taxon>
        <taxon>Mycobacteriales</taxon>
        <taxon>Nocardiaceae</taxon>
        <taxon>Rhodococcoides</taxon>
    </lineage>
</organism>
<reference evidence="3" key="1">
    <citation type="submission" date="2017-06" db="EMBL/GenBank/DDBJ databases">
        <authorList>
            <person name="Varghese N."/>
            <person name="Submissions S."/>
        </authorList>
    </citation>
    <scope>NUCLEOTIDE SEQUENCE [LARGE SCALE GENOMIC DNA]</scope>
    <source>
        <strain evidence="3">JCM 23211</strain>
    </source>
</reference>
<accession>A0A239MYY8</accession>
<dbReference type="Pfam" id="PF02538">
    <property type="entry name" value="Hydantoinase_B"/>
    <property type="match status" value="1"/>
</dbReference>
<evidence type="ECO:0000313" key="3">
    <source>
        <dbReference type="Proteomes" id="UP000198327"/>
    </source>
</evidence>
<gene>
    <name evidence="2" type="ORF">SAMN05421642_12454</name>
</gene>
<dbReference type="GO" id="GO:0003824">
    <property type="term" value="F:catalytic activity"/>
    <property type="evidence" value="ECO:0007669"/>
    <property type="project" value="InterPro"/>
</dbReference>
<evidence type="ECO:0000313" key="2">
    <source>
        <dbReference type="EMBL" id="SNT47443.1"/>
    </source>
</evidence>
<feature type="domain" description="Hydantoinase B/oxoprolinase" evidence="1">
    <location>
        <begin position="11"/>
        <end position="145"/>
    </location>
</feature>